<reference evidence="2" key="1">
    <citation type="journal article" date="2017" name="Nat. Ecol. Evol.">
        <title>Genome expansion and lineage-specific genetic innovations in the forest pathogenic fungi Armillaria.</title>
        <authorList>
            <person name="Sipos G."/>
            <person name="Prasanna A.N."/>
            <person name="Walter M.C."/>
            <person name="O'Connor E."/>
            <person name="Balint B."/>
            <person name="Krizsan K."/>
            <person name="Kiss B."/>
            <person name="Hess J."/>
            <person name="Varga T."/>
            <person name="Slot J."/>
            <person name="Riley R."/>
            <person name="Boka B."/>
            <person name="Rigling D."/>
            <person name="Barry K."/>
            <person name="Lee J."/>
            <person name="Mihaltcheva S."/>
            <person name="LaButti K."/>
            <person name="Lipzen A."/>
            <person name="Waldron R."/>
            <person name="Moloney N.M."/>
            <person name="Sperisen C."/>
            <person name="Kredics L."/>
            <person name="Vagvoelgyi C."/>
            <person name="Patrignani A."/>
            <person name="Fitzpatrick D."/>
            <person name="Nagy I."/>
            <person name="Doyle S."/>
            <person name="Anderson J.B."/>
            <person name="Grigoriev I.V."/>
            <person name="Gueldener U."/>
            <person name="Muensterkoetter M."/>
            <person name="Nagy L.G."/>
        </authorList>
    </citation>
    <scope>NUCLEOTIDE SEQUENCE [LARGE SCALE GENOMIC DNA]</scope>
    <source>
        <strain evidence="2">C18/9</strain>
    </source>
</reference>
<name>A0A284RDK3_ARMOS</name>
<organism evidence="1 2">
    <name type="scientific">Armillaria ostoyae</name>
    <name type="common">Armillaria root rot fungus</name>
    <dbReference type="NCBI Taxonomy" id="47428"/>
    <lineage>
        <taxon>Eukaryota</taxon>
        <taxon>Fungi</taxon>
        <taxon>Dikarya</taxon>
        <taxon>Basidiomycota</taxon>
        <taxon>Agaricomycotina</taxon>
        <taxon>Agaricomycetes</taxon>
        <taxon>Agaricomycetidae</taxon>
        <taxon>Agaricales</taxon>
        <taxon>Marasmiineae</taxon>
        <taxon>Physalacriaceae</taxon>
        <taxon>Armillaria</taxon>
    </lineage>
</organism>
<dbReference type="Proteomes" id="UP000219338">
    <property type="component" value="Unassembled WGS sequence"/>
</dbReference>
<gene>
    <name evidence="1" type="ORF">ARMOST_10179</name>
</gene>
<sequence length="74" mass="7784">MAQGGAAFATPVAFRDDRGIDRQLFMAAIEESQGLVTLGLFTSSAGGTGLSVKPVHLKDLMREDLDEDGAMTTP</sequence>
<keyword evidence="2" id="KW-1185">Reference proteome</keyword>
<dbReference type="EMBL" id="FUEG01000007">
    <property type="protein sequence ID" value="SJL06837.1"/>
    <property type="molecule type" value="Genomic_DNA"/>
</dbReference>
<evidence type="ECO:0000313" key="2">
    <source>
        <dbReference type="Proteomes" id="UP000219338"/>
    </source>
</evidence>
<dbReference type="AlphaFoldDB" id="A0A284RDK3"/>
<accession>A0A284RDK3</accession>
<protein>
    <submittedName>
        <fullName evidence="1">Uncharacterized protein</fullName>
    </submittedName>
</protein>
<proteinExistence type="predicted"/>
<evidence type="ECO:0000313" key="1">
    <source>
        <dbReference type="EMBL" id="SJL06837.1"/>
    </source>
</evidence>